<dbReference type="Gene3D" id="3.10.100.10">
    <property type="entry name" value="Mannose-Binding Protein A, subunit A"/>
    <property type="match status" value="1"/>
</dbReference>
<evidence type="ECO:0000259" key="11">
    <source>
        <dbReference type="PROSITE" id="PS51406"/>
    </source>
</evidence>
<feature type="domain" description="F5/8 type C" evidence="7">
    <location>
        <begin position="481"/>
        <end position="631"/>
    </location>
</feature>
<dbReference type="InterPro" id="IPR008979">
    <property type="entry name" value="Galactose-bd-like_sf"/>
</dbReference>
<dbReference type="PROSITE" id="PS51406">
    <property type="entry name" value="FIBRINOGEN_C_2"/>
    <property type="match status" value="1"/>
</dbReference>
<dbReference type="PROSITE" id="PS01180">
    <property type="entry name" value="CUB"/>
    <property type="match status" value="1"/>
</dbReference>
<feature type="domain" description="CUB" evidence="6">
    <location>
        <begin position="295"/>
        <end position="411"/>
    </location>
</feature>
<evidence type="ECO:0000256" key="5">
    <source>
        <dbReference type="PROSITE-ProRule" id="PRU00302"/>
    </source>
</evidence>
<feature type="domain" description="F5/8 type C" evidence="7">
    <location>
        <begin position="637"/>
        <end position="786"/>
    </location>
</feature>
<dbReference type="FunFam" id="3.90.215.10:FF:000001">
    <property type="entry name" value="Tenascin isoform 1"/>
    <property type="match status" value="1"/>
</dbReference>
<dbReference type="Pfam" id="PF00431">
    <property type="entry name" value="CUB"/>
    <property type="match status" value="1"/>
</dbReference>
<dbReference type="PANTHER" id="PTHR24543:SF291">
    <property type="entry name" value="SMOKE ALARM, ISOFORM D"/>
    <property type="match status" value="1"/>
</dbReference>
<name>A0A9J7LK76_BRAFL</name>
<feature type="domain" description="Apple" evidence="10">
    <location>
        <begin position="212"/>
        <end position="287"/>
    </location>
</feature>
<evidence type="ECO:0000256" key="1">
    <source>
        <dbReference type="ARBA" id="ARBA00010241"/>
    </source>
</evidence>
<reference evidence="13" key="2">
    <citation type="submission" date="2025-08" db="UniProtKB">
        <authorList>
            <consortium name="RefSeq"/>
        </authorList>
    </citation>
    <scope>IDENTIFICATION</scope>
    <source>
        <strain evidence="13">S238N-H82</strain>
        <tissue evidence="13">Testes</tissue>
    </source>
</reference>
<dbReference type="Pfam" id="PF00754">
    <property type="entry name" value="F5_F8_type_C"/>
    <property type="match status" value="3"/>
</dbReference>
<dbReference type="CDD" id="cd01100">
    <property type="entry name" value="APPLE_Factor_XI_like"/>
    <property type="match status" value="1"/>
</dbReference>
<dbReference type="CDD" id="cd00041">
    <property type="entry name" value="CUB"/>
    <property type="match status" value="1"/>
</dbReference>
<dbReference type="PROSITE" id="PS01285">
    <property type="entry name" value="FA58C_1"/>
    <property type="match status" value="1"/>
</dbReference>
<dbReference type="GO" id="GO:0005576">
    <property type="term" value="C:extracellular region"/>
    <property type="evidence" value="ECO:0007669"/>
    <property type="project" value="InterPro"/>
</dbReference>
<dbReference type="InterPro" id="IPR016187">
    <property type="entry name" value="CTDL_fold"/>
</dbReference>
<dbReference type="SMART" id="SM00186">
    <property type="entry name" value="FBG"/>
    <property type="match status" value="1"/>
</dbReference>
<dbReference type="GO" id="GO:0006508">
    <property type="term" value="P:proteolysis"/>
    <property type="evidence" value="ECO:0007669"/>
    <property type="project" value="InterPro"/>
</dbReference>
<dbReference type="PROSITE" id="PS01286">
    <property type="entry name" value="FA58C_2"/>
    <property type="match status" value="1"/>
</dbReference>
<keyword evidence="2" id="KW-0732">Signal</keyword>
<dbReference type="SUPFAM" id="SSF49854">
    <property type="entry name" value="Spermadhesin, CUB domain"/>
    <property type="match status" value="1"/>
</dbReference>
<dbReference type="PROSITE" id="PS50041">
    <property type="entry name" value="C_TYPE_LECTIN_2"/>
    <property type="match status" value="1"/>
</dbReference>
<feature type="domain" description="Fibrinogen C-terminal" evidence="11">
    <location>
        <begin position="944"/>
        <end position="1164"/>
    </location>
</feature>
<dbReference type="Proteomes" id="UP000001554">
    <property type="component" value="Chromosome 8"/>
</dbReference>
<dbReference type="SMART" id="SM00231">
    <property type="entry name" value="FA58C"/>
    <property type="match status" value="3"/>
</dbReference>
<dbReference type="PROSITE" id="PS50948">
    <property type="entry name" value="PAN"/>
    <property type="match status" value="1"/>
</dbReference>
<protein>
    <submittedName>
        <fullName evidence="13">Uncharacterized protein LOC118421237</fullName>
    </submittedName>
</protein>
<dbReference type="GeneID" id="118421237"/>
<dbReference type="PROSITE" id="PS50022">
    <property type="entry name" value="FA58C_3"/>
    <property type="match status" value="3"/>
</dbReference>
<dbReference type="InterPro" id="IPR000859">
    <property type="entry name" value="CUB_dom"/>
</dbReference>
<dbReference type="SMART" id="SM00032">
    <property type="entry name" value="CCP"/>
    <property type="match status" value="1"/>
</dbReference>
<evidence type="ECO:0000313" key="13">
    <source>
        <dbReference type="RefSeq" id="XP_035684328.1"/>
    </source>
</evidence>
<comment type="similarity">
    <text evidence="1">Belongs to the neurexin family.</text>
</comment>
<evidence type="ECO:0000256" key="3">
    <source>
        <dbReference type="ARBA" id="ARBA00022737"/>
    </source>
</evidence>
<keyword evidence="3" id="KW-0677">Repeat</keyword>
<evidence type="ECO:0000259" key="6">
    <source>
        <dbReference type="PROSITE" id="PS01180"/>
    </source>
</evidence>
<gene>
    <name evidence="13" type="primary">LOC118421237</name>
</gene>
<dbReference type="SUPFAM" id="SSF49785">
    <property type="entry name" value="Galactose-binding domain-like"/>
    <property type="match status" value="4"/>
</dbReference>
<dbReference type="InterPro" id="IPR001304">
    <property type="entry name" value="C-type_lectin-like"/>
</dbReference>
<dbReference type="InterPro" id="IPR000436">
    <property type="entry name" value="Sushi_SCR_CCP_dom"/>
</dbReference>
<comment type="caution">
    <text evidence="5">Lacks conserved residue(s) required for the propagation of feature annotation.</text>
</comment>
<feature type="domain" description="C-type lectin" evidence="8">
    <location>
        <begin position="87"/>
        <end position="206"/>
    </location>
</feature>
<evidence type="ECO:0000259" key="7">
    <source>
        <dbReference type="PROSITE" id="PS50022"/>
    </source>
</evidence>
<dbReference type="InterPro" id="IPR014716">
    <property type="entry name" value="Fibrinogen_a/b/g_C_1"/>
</dbReference>
<dbReference type="Gene3D" id="2.60.120.290">
    <property type="entry name" value="Spermadhesin, CUB domain"/>
    <property type="match status" value="1"/>
</dbReference>
<dbReference type="FunFam" id="2.60.120.260:FF:000002">
    <property type="entry name" value="Coagulation factor VIII"/>
    <property type="match status" value="2"/>
</dbReference>
<accession>A0A9J7LK76</accession>
<dbReference type="Pfam" id="PF00084">
    <property type="entry name" value="Sushi"/>
    <property type="match status" value="1"/>
</dbReference>
<evidence type="ECO:0000256" key="4">
    <source>
        <dbReference type="ARBA" id="ARBA00023157"/>
    </source>
</evidence>
<evidence type="ECO:0000313" key="12">
    <source>
        <dbReference type="Proteomes" id="UP000001554"/>
    </source>
</evidence>
<feature type="domain" description="F5/8 type C" evidence="7">
    <location>
        <begin position="791"/>
        <end position="936"/>
    </location>
</feature>
<dbReference type="SMART" id="SM00042">
    <property type="entry name" value="CUB"/>
    <property type="match status" value="1"/>
</dbReference>
<dbReference type="KEGG" id="bfo:118421237"/>
<sequence>MDCCSDRLNPFNIHIGDSDQVSTNPKCGGDHQIDVTQPSIAVSCQGMQGRYVGVRLPGPRVLTLCEVQVFSPFSPAPCPQDNRIVLSSGKTYTVPEGNSTYGGAQEECRRQGGIVAIPRNEEEQQNLAFLKNCVSRDAQFWLGIRKTAGVWRDDRGTALGSFTSWASGEPDNPVGCAHIVYGNKVGERRDKWADADCLQLFRYVCEIQDETCGLSAFRHVPRTGCPGSDISSPPGVTLQDCAEACCADSTCLSFQYKINNQCYMKSRLCSDEEKVSTSAGNMYDRIPIPGYTKACQVVTSGSGGEVQNPQYPAPSDVSCEGLVTVARGKRVELTFSSFSVEYDEDCGHDYLELFDTVDESWQSLGKFCGSTPPDVICSVGSAVKIVFHTNPAVPSSFSVSWKQTDAIFGNEACNAPYVAEAITCPPLLVPTNGTMTMGQSNSYQDEVQFACDAGFILEGAPSVSCRADGRWTSVLPTCSPCQSPLGMESRDIPDSDVTASSFATGEQHSSYYGRLNGVLGAHAWCAGHLARGQWLQVDLGVVAVTGVITQGRGQSLYNQWVTSYTLHFSWDGTTFTPYKNQDLSDKVFDGNSDRTTPVTHLLDSPVVTKHVRFVAETWHEYICMRAEVLGCKDIAACLEPMGMEDGSIPDSSITASSVYDINHKTYHGRLNTLEGRTAWVASITLEAGQWLQVDLGGTSVVHGVITQGRDTHDQWVTSYKLQHSRSGRSWTTYTDTDGSDKIFTGNTDRRTPVTHILRPPVAAQYVRFVVQTWVLHISMRVEVLGCREEGCSSPLGMESRHILDESITTSSTHQSCPKPQSRLNSESAWCALSNTASEWLQIDLGMAIVSGVITQGRANGDQWVTSYKLQFNTGGAHGIWTTYQDSEGFDTVFTGNTDRTTPVGHMLQSPVTARYVRIVPVTWHRWISMRVEVMGCYHVALGPRGPAFLPEDCQDIHLSGPDLPSGPYTVYPRDRQGALLVYCDMDTDGGGWTVFQRRQDGSVDFYLDWKSYKAGFPLGSVSGEFWLGNDNLHRLTTQKAYELRVDLEAVEGVTAYAVYDSFSVGDESDKYRLVVEGYSGTAGDSMAWHSGMQISTKDGDRDHDVSGSHCAVQFTGAWWYNDCHHANLNGAYGDNTYGKGVNWVDFKGPEESLKFTEMKIRPKA</sequence>
<dbReference type="Gene3D" id="3.90.215.10">
    <property type="entry name" value="Gamma Fibrinogen, chain A, domain 1"/>
    <property type="match status" value="1"/>
</dbReference>
<dbReference type="PROSITE" id="PS00514">
    <property type="entry name" value="FIBRINOGEN_C_1"/>
    <property type="match status" value="1"/>
</dbReference>
<dbReference type="CDD" id="cd00087">
    <property type="entry name" value="FReD"/>
    <property type="match status" value="1"/>
</dbReference>
<evidence type="ECO:0000256" key="2">
    <source>
        <dbReference type="ARBA" id="ARBA00022729"/>
    </source>
</evidence>
<dbReference type="SUPFAM" id="SSF56436">
    <property type="entry name" value="C-type lectin-like"/>
    <property type="match status" value="1"/>
</dbReference>
<dbReference type="PROSITE" id="PS50923">
    <property type="entry name" value="SUSHI"/>
    <property type="match status" value="1"/>
</dbReference>
<dbReference type="InterPro" id="IPR035914">
    <property type="entry name" value="Sperma_CUB_dom_sf"/>
</dbReference>
<dbReference type="Pfam" id="PF00147">
    <property type="entry name" value="Fibrinogen_C"/>
    <property type="match status" value="1"/>
</dbReference>
<dbReference type="PANTHER" id="PTHR24543">
    <property type="entry name" value="MULTICOPPER OXIDASE-RELATED"/>
    <property type="match status" value="1"/>
</dbReference>
<dbReference type="InterPro" id="IPR035976">
    <property type="entry name" value="Sushi/SCR/CCP_sf"/>
</dbReference>
<dbReference type="RefSeq" id="XP_035684328.1">
    <property type="nucleotide sequence ID" value="XM_035828435.1"/>
</dbReference>
<dbReference type="Gene3D" id="2.60.120.260">
    <property type="entry name" value="Galactose-binding domain-like"/>
    <property type="match status" value="4"/>
</dbReference>
<dbReference type="SUPFAM" id="SSF56496">
    <property type="entry name" value="Fibrinogen C-terminal domain-like"/>
    <property type="match status" value="1"/>
</dbReference>
<dbReference type="InterPro" id="IPR000177">
    <property type="entry name" value="Apple"/>
</dbReference>
<dbReference type="Gene3D" id="2.10.70.10">
    <property type="entry name" value="Complement Module, domain 1"/>
    <property type="match status" value="1"/>
</dbReference>
<proteinExistence type="inferred from homology"/>
<dbReference type="Pfam" id="PF00024">
    <property type="entry name" value="PAN_1"/>
    <property type="match status" value="1"/>
</dbReference>
<dbReference type="InterPro" id="IPR016186">
    <property type="entry name" value="C-type_lectin-like/link_sf"/>
</dbReference>
<keyword evidence="5" id="KW-0768">Sushi</keyword>
<dbReference type="InterPro" id="IPR002181">
    <property type="entry name" value="Fibrinogen_a/b/g_C_dom"/>
</dbReference>
<dbReference type="InterPro" id="IPR036056">
    <property type="entry name" value="Fibrinogen-like_C"/>
</dbReference>
<dbReference type="InterPro" id="IPR003609">
    <property type="entry name" value="Pan_app"/>
</dbReference>
<dbReference type="SUPFAM" id="SSF57535">
    <property type="entry name" value="Complement control module/SCR domain"/>
    <property type="match status" value="1"/>
</dbReference>
<dbReference type="NCBIfam" id="NF040941">
    <property type="entry name" value="GGGWT_bact"/>
    <property type="match status" value="1"/>
</dbReference>
<evidence type="ECO:0000259" key="9">
    <source>
        <dbReference type="PROSITE" id="PS50923"/>
    </source>
</evidence>
<dbReference type="Pfam" id="PF00059">
    <property type="entry name" value="Lectin_C"/>
    <property type="match status" value="1"/>
</dbReference>
<keyword evidence="12" id="KW-1185">Reference proteome</keyword>
<evidence type="ECO:0000259" key="10">
    <source>
        <dbReference type="PROSITE" id="PS50948"/>
    </source>
</evidence>
<feature type="domain" description="Sushi" evidence="9">
    <location>
        <begin position="422"/>
        <end position="480"/>
    </location>
</feature>
<dbReference type="CDD" id="cd00033">
    <property type="entry name" value="CCP"/>
    <property type="match status" value="1"/>
</dbReference>
<dbReference type="AlphaFoldDB" id="A0A9J7LK76"/>
<dbReference type="CDD" id="cd00057">
    <property type="entry name" value="FA58C"/>
    <property type="match status" value="3"/>
</dbReference>
<dbReference type="FunFam" id="2.60.120.260:FF:000016">
    <property type="entry name" value="Contactin-associated protein-like 4 isoform 1"/>
    <property type="match status" value="1"/>
</dbReference>
<dbReference type="InterPro" id="IPR000421">
    <property type="entry name" value="FA58C"/>
</dbReference>
<keyword evidence="4 5" id="KW-1015">Disulfide bond</keyword>
<feature type="disulfide bond" evidence="5">
    <location>
        <begin position="451"/>
        <end position="478"/>
    </location>
</feature>
<dbReference type="SMART" id="SM00034">
    <property type="entry name" value="CLECT"/>
    <property type="match status" value="1"/>
</dbReference>
<organism evidence="12 13">
    <name type="scientific">Branchiostoma floridae</name>
    <name type="common">Florida lancelet</name>
    <name type="synonym">Amphioxus</name>
    <dbReference type="NCBI Taxonomy" id="7739"/>
    <lineage>
        <taxon>Eukaryota</taxon>
        <taxon>Metazoa</taxon>
        <taxon>Chordata</taxon>
        <taxon>Cephalochordata</taxon>
        <taxon>Leptocardii</taxon>
        <taxon>Amphioxiformes</taxon>
        <taxon>Branchiostomatidae</taxon>
        <taxon>Branchiostoma</taxon>
    </lineage>
</organism>
<dbReference type="OrthoDB" id="9972451at2759"/>
<dbReference type="InterPro" id="IPR020837">
    <property type="entry name" value="Fibrinogen_CS"/>
</dbReference>
<reference evidence="12" key="1">
    <citation type="journal article" date="2020" name="Nat. Ecol. Evol.">
        <title>Deeply conserved synteny resolves early events in vertebrate evolution.</title>
        <authorList>
            <person name="Simakov O."/>
            <person name="Marletaz F."/>
            <person name="Yue J.X."/>
            <person name="O'Connell B."/>
            <person name="Jenkins J."/>
            <person name="Brandt A."/>
            <person name="Calef R."/>
            <person name="Tung C.H."/>
            <person name="Huang T.K."/>
            <person name="Schmutz J."/>
            <person name="Satoh N."/>
            <person name="Yu J.K."/>
            <person name="Putnam N.H."/>
            <person name="Green R.E."/>
            <person name="Rokhsar D.S."/>
        </authorList>
    </citation>
    <scope>NUCLEOTIDE SEQUENCE [LARGE SCALE GENOMIC DNA]</scope>
    <source>
        <strain evidence="12">S238N-H82</strain>
    </source>
</reference>
<evidence type="ECO:0000259" key="8">
    <source>
        <dbReference type="PROSITE" id="PS50041"/>
    </source>
</evidence>